<dbReference type="InterPro" id="IPR032508">
    <property type="entry name" value="FecR_C"/>
</dbReference>
<dbReference type="PANTHER" id="PTHR30273">
    <property type="entry name" value="PERIPLASMIC SIGNAL SENSOR AND SIGMA FACTOR ACTIVATOR FECR-RELATED"/>
    <property type="match status" value="1"/>
</dbReference>
<dbReference type="Pfam" id="PF16344">
    <property type="entry name" value="FecR_C"/>
    <property type="match status" value="1"/>
</dbReference>
<dbReference type="EMBL" id="WELG01000001">
    <property type="protein sequence ID" value="KAB7530181.1"/>
    <property type="molecule type" value="Genomic_DNA"/>
</dbReference>
<dbReference type="OrthoDB" id="704021at2"/>
<dbReference type="InterPro" id="IPR006860">
    <property type="entry name" value="FecR"/>
</dbReference>
<dbReference type="Pfam" id="PF04773">
    <property type="entry name" value="FecR"/>
    <property type="match status" value="1"/>
</dbReference>
<feature type="domain" description="FecR protein" evidence="2">
    <location>
        <begin position="177"/>
        <end position="270"/>
    </location>
</feature>
<dbReference type="Proteomes" id="UP000429785">
    <property type="component" value="Unassembled WGS sequence"/>
</dbReference>
<reference evidence="4 5" key="1">
    <citation type="submission" date="2019-10" db="EMBL/GenBank/DDBJ databases">
        <title>Muricauda olearia CL-SS4 JCM15563 genome.</title>
        <authorList>
            <person name="Liu L."/>
        </authorList>
    </citation>
    <scope>NUCLEOTIDE SEQUENCE [LARGE SCALE GENOMIC DNA]</scope>
    <source>
        <strain evidence="4 5">CL-SS4</strain>
    </source>
</reference>
<evidence type="ECO:0000259" key="2">
    <source>
        <dbReference type="Pfam" id="PF04773"/>
    </source>
</evidence>
<dbReference type="GO" id="GO:0016989">
    <property type="term" value="F:sigma factor antagonist activity"/>
    <property type="evidence" value="ECO:0007669"/>
    <property type="project" value="TreeGrafter"/>
</dbReference>
<dbReference type="InterPro" id="IPR012373">
    <property type="entry name" value="Ferrdict_sens_TM"/>
</dbReference>
<dbReference type="PANTHER" id="PTHR30273:SF2">
    <property type="entry name" value="PROTEIN FECR"/>
    <property type="match status" value="1"/>
</dbReference>
<keyword evidence="1" id="KW-1133">Transmembrane helix</keyword>
<comment type="caution">
    <text evidence="4">The sequence shown here is derived from an EMBL/GenBank/DDBJ whole genome shotgun (WGS) entry which is preliminary data.</text>
</comment>
<organism evidence="4 5">
    <name type="scientific">Flagellimonas olearia</name>
    <dbReference type="NCBI Taxonomy" id="552546"/>
    <lineage>
        <taxon>Bacteria</taxon>
        <taxon>Pseudomonadati</taxon>
        <taxon>Bacteroidota</taxon>
        <taxon>Flavobacteriia</taxon>
        <taxon>Flavobacteriales</taxon>
        <taxon>Flavobacteriaceae</taxon>
        <taxon>Flagellimonas</taxon>
    </lineage>
</organism>
<dbReference type="Gene3D" id="3.55.50.30">
    <property type="match status" value="1"/>
</dbReference>
<protein>
    <submittedName>
        <fullName evidence="4">DUF4974 domain-containing protein</fullName>
    </submittedName>
</protein>
<sequence length="389" mass="44184">MSLRCTYYKHQRLSMEYRLITKYLSEAASEAEVAKIFQWIEASPNNKEAFMEIKKIWALGTKGDADIEKAWYEIQERLSIMSRRRKRTNVLKYAAVFIGLVAGAYVWLFQEPAENPGLIIEDSAVVLSTGDNTSEKLNVNSEQNFATQGGKVFATQIGNKIVYKTNESMKELVYNEIKVPHGKTFQLVLSDGSLVHLNSGTSMKFPVNFLPDQERKVFLDGEAYFEVARDEKRPFLVEANDIDVQVLGTHFNVSSYKGTEPFAVLVEGSVSVSDNHQEENSGASQVIVPGQKASLTSNGFAVEEVDVNDYLEWRQGRLIFNNESFQEIVYKIERRYNVEISNAYTELDPIKFNGKFGNETIIDLLDTFKESAGFDYYIEDNKVIINQPN</sequence>
<feature type="transmembrane region" description="Helical" evidence="1">
    <location>
        <begin position="90"/>
        <end position="109"/>
    </location>
</feature>
<keyword evidence="1" id="KW-0472">Membrane</keyword>
<accession>A0A6I1E2J8</accession>
<gene>
    <name evidence="4" type="ORF">F8C76_01315</name>
</gene>
<dbReference type="AlphaFoldDB" id="A0A6I1E2J8"/>
<feature type="domain" description="Protein FecR C-terminal" evidence="3">
    <location>
        <begin position="317"/>
        <end position="385"/>
    </location>
</feature>
<dbReference type="Gene3D" id="2.60.120.1440">
    <property type="match status" value="1"/>
</dbReference>
<keyword evidence="1" id="KW-0812">Transmembrane</keyword>
<evidence type="ECO:0000313" key="4">
    <source>
        <dbReference type="EMBL" id="KAB7530181.1"/>
    </source>
</evidence>
<name>A0A6I1E2J8_9FLAO</name>
<evidence type="ECO:0000313" key="5">
    <source>
        <dbReference type="Proteomes" id="UP000429785"/>
    </source>
</evidence>
<proteinExistence type="predicted"/>
<evidence type="ECO:0000256" key="1">
    <source>
        <dbReference type="SAM" id="Phobius"/>
    </source>
</evidence>
<evidence type="ECO:0000259" key="3">
    <source>
        <dbReference type="Pfam" id="PF16344"/>
    </source>
</evidence>